<keyword evidence="12 17" id="KW-0520">NAD</keyword>
<dbReference type="GO" id="GO:0005743">
    <property type="term" value="C:mitochondrial inner membrane"/>
    <property type="evidence" value="ECO:0007669"/>
    <property type="project" value="UniProtKB-SubCell"/>
</dbReference>
<keyword evidence="6 17" id="KW-0679">Respiratory chain</keyword>
<evidence type="ECO:0000256" key="12">
    <source>
        <dbReference type="ARBA" id="ARBA00023027"/>
    </source>
</evidence>
<dbReference type="EMBL" id="MK343094">
    <property type="protein sequence ID" value="QHT54219.1"/>
    <property type="molecule type" value="Genomic_DNA"/>
</dbReference>
<geneLocation type="mitochondrion" evidence="19"/>
<comment type="subcellular location">
    <subcellularLocation>
        <location evidence="1 17">Mitochondrion inner membrane</location>
        <topology evidence="1 17">Multi-pass membrane protein</topology>
    </subcellularLocation>
</comment>
<dbReference type="Pfam" id="PF00361">
    <property type="entry name" value="Proton_antipo_M"/>
    <property type="match status" value="1"/>
</dbReference>
<dbReference type="EC" id="7.1.1.2" evidence="3 17"/>
<keyword evidence="13 17" id="KW-0830">Ubiquinone</keyword>
<keyword evidence="10 17" id="KW-0249">Electron transport</keyword>
<dbReference type="InterPro" id="IPR050175">
    <property type="entry name" value="Complex_I_Subunit_2"/>
</dbReference>
<evidence type="ECO:0000259" key="18">
    <source>
        <dbReference type="Pfam" id="PF00361"/>
    </source>
</evidence>
<keyword evidence="9 17" id="KW-1278">Translocase</keyword>
<feature type="transmembrane region" description="Helical" evidence="17">
    <location>
        <begin position="224"/>
        <end position="243"/>
    </location>
</feature>
<evidence type="ECO:0000256" key="8">
    <source>
        <dbReference type="ARBA" id="ARBA00022792"/>
    </source>
</evidence>
<dbReference type="InterPro" id="IPR001750">
    <property type="entry name" value="ND/Mrp_TM"/>
</dbReference>
<keyword evidence="14 17" id="KW-0496">Mitochondrion</keyword>
<feature type="transmembrane region" description="Helical" evidence="17">
    <location>
        <begin position="15"/>
        <end position="38"/>
    </location>
</feature>
<evidence type="ECO:0000256" key="11">
    <source>
        <dbReference type="ARBA" id="ARBA00022989"/>
    </source>
</evidence>
<feature type="domain" description="NADH:quinone oxidoreductase/Mrp antiporter transmembrane" evidence="18">
    <location>
        <begin position="13"/>
        <end position="276"/>
    </location>
</feature>
<keyword evidence="5" id="KW-0813">Transport</keyword>
<feature type="transmembrane region" description="Helical" evidence="17">
    <location>
        <begin position="50"/>
        <end position="70"/>
    </location>
</feature>
<evidence type="ECO:0000256" key="3">
    <source>
        <dbReference type="ARBA" id="ARBA00012944"/>
    </source>
</evidence>
<sequence>MSLVMSVLTAFFSNSWILVWALIELVTVILVSLISTSFTPRTVESVAKYYIINAVASIILLSGILIRYFVSGSLLIFSSYSGISYFLIILGLLIKIAVFPNPFWFIEVISGIGLLRGFYVLIISKIIPLYLFINLVLPNEIFLWGSGLSAVLLGSIYGLNQTNIRKLIALSSVAHLGWLIVGLPNLSLLECLLIILIYLIMIFPLLWVVGLFEVEDLKSISQCYFGPPFLLIIVISLLSLGGFPPTLGFIYKLYIFIGLVNEGAFLVSLILIIMSVVSLVFYMRLCFLLYSVYWPEQKLLVTGSYISIVENTWFIWWLITGFSVLLSTSVILIGLV</sequence>
<dbReference type="PANTHER" id="PTHR46552:SF1">
    <property type="entry name" value="NADH-UBIQUINONE OXIDOREDUCTASE CHAIN 2"/>
    <property type="match status" value="1"/>
</dbReference>
<reference evidence="19" key="1">
    <citation type="journal article" date="2019" name="Mar. Biol. Res.">
        <title>Mitochondrial gene rearrangement and phylogenetic relationships in the Amphilepidida and Ophiacanthida (Echinodermata, Ophiuroidea).</title>
        <authorList>
            <person name="Lee T."/>
            <person name="Bae Y.J."/>
            <person name="Shin S."/>
        </authorList>
    </citation>
    <scope>NUCLEOTIDE SEQUENCE</scope>
</reference>
<dbReference type="RefSeq" id="YP_009730163.1">
    <property type="nucleotide sequence ID" value="NC_045938.1"/>
</dbReference>
<evidence type="ECO:0000256" key="7">
    <source>
        <dbReference type="ARBA" id="ARBA00022692"/>
    </source>
</evidence>
<comment type="function">
    <text evidence="17">Core subunit of the mitochondrial membrane respiratory chain NADH dehydrogenase (Complex I) which catalyzes electron transfer from NADH through the respiratory chain, using ubiquinone as an electron acceptor. Essential for the catalytic activity and assembly of complex I.</text>
</comment>
<protein>
    <recommendedName>
        <fullName evidence="4 17">NADH-ubiquinone oxidoreductase chain 2</fullName>
        <ecNumber evidence="3 17">7.1.1.2</ecNumber>
    </recommendedName>
</protein>
<evidence type="ECO:0000256" key="2">
    <source>
        <dbReference type="ARBA" id="ARBA00007012"/>
    </source>
</evidence>
<evidence type="ECO:0000256" key="14">
    <source>
        <dbReference type="ARBA" id="ARBA00023128"/>
    </source>
</evidence>
<proteinExistence type="inferred from homology"/>
<evidence type="ECO:0000256" key="5">
    <source>
        <dbReference type="ARBA" id="ARBA00022448"/>
    </source>
</evidence>
<evidence type="ECO:0000256" key="15">
    <source>
        <dbReference type="ARBA" id="ARBA00023136"/>
    </source>
</evidence>
<keyword evidence="15 17" id="KW-0472">Membrane</keyword>
<evidence type="ECO:0000313" key="19">
    <source>
        <dbReference type="EMBL" id="QHT54219.1"/>
    </source>
</evidence>
<dbReference type="GeneID" id="43964941"/>
<dbReference type="PANTHER" id="PTHR46552">
    <property type="entry name" value="NADH-UBIQUINONE OXIDOREDUCTASE CHAIN 2"/>
    <property type="match status" value="1"/>
</dbReference>
<evidence type="ECO:0000256" key="1">
    <source>
        <dbReference type="ARBA" id="ARBA00004448"/>
    </source>
</evidence>
<dbReference type="CTD" id="4536"/>
<keyword evidence="8 17" id="KW-0999">Mitochondrion inner membrane</keyword>
<dbReference type="AlphaFoldDB" id="A0A6C0FGZ5"/>
<comment type="similarity">
    <text evidence="2 17">Belongs to the complex I subunit 2 family.</text>
</comment>
<feature type="transmembrane region" description="Helical" evidence="17">
    <location>
        <begin position="141"/>
        <end position="160"/>
    </location>
</feature>
<dbReference type="InterPro" id="IPR003917">
    <property type="entry name" value="NADH_UbQ_OxRdtase_chain2"/>
</dbReference>
<evidence type="ECO:0000256" key="13">
    <source>
        <dbReference type="ARBA" id="ARBA00023075"/>
    </source>
</evidence>
<dbReference type="PRINTS" id="PR01436">
    <property type="entry name" value="NADHDHGNASE2"/>
</dbReference>
<evidence type="ECO:0000256" key="10">
    <source>
        <dbReference type="ARBA" id="ARBA00022982"/>
    </source>
</evidence>
<evidence type="ECO:0000256" key="16">
    <source>
        <dbReference type="ARBA" id="ARBA00049551"/>
    </source>
</evidence>
<accession>A0A6C0FGZ5</accession>
<evidence type="ECO:0000256" key="17">
    <source>
        <dbReference type="RuleBase" id="RU003403"/>
    </source>
</evidence>
<feature type="transmembrane region" description="Helical" evidence="17">
    <location>
        <begin position="167"/>
        <end position="186"/>
    </location>
</feature>
<evidence type="ECO:0000256" key="4">
    <source>
        <dbReference type="ARBA" id="ARBA00021008"/>
    </source>
</evidence>
<evidence type="ECO:0000256" key="9">
    <source>
        <dbReference type="ARBA" id="ARBA00022967"/>
    </source>
</evidence>
<organism evidence="19">
    <name type="scientific">Amphiura sinicola</name>
    <dbReference type="NCBI Taxonomy" id="2705302"/>
    <lineage>
        <taxon>Eukaryota</taxon>
        <taxon>Metazoa</taxon>
        <taxon>Echinodermata</taxon>
        <taxon>Eleutherozoa</taxon>
        <taxon>Asterozoa</taxon>
        <taxon>Ophiuroidea</taxon>
        <taxon>Myophiuroidea</taxon>
        <taxon>Metophiurida</taxon>
        <taxon>Ophintegrida</taxon>
        <taxon>Amphilepidida</taxon>
        <taxon>Ophiurina</taxon>
        <taxon>Gnathophiurina</taxon>
        <taxon>Amphiuroidea</taxon>
        <taxon>Amphiuridae</taxon>
        <taxon>Amphiura</taxon>
    </lineage>
</organism>
<keyword evidence="11 17" id="KW-1133">Transmembrane helix</keyword>
<feature type="transmembrane region" description="Helical" evidence="17">
    <location>
        <begin position="314"/>
        <end position="335"/>
    </location>
</feature>
<gene>
    <name evidence="19" type="primary">ND2</name>
</gene>
<name>A0A6C0FGZ5_9ECHI</name>
<evidence type="ECO:0000256" key="6">
    <source>
        <dbReference type="ARBA" id="ARBA00022660"/>
    </source>
</evidence>
<dbReference type="GO" id="GO:0006120">
    <property type="term" value="P:mitochondrial electron transport, NADH to ubiquinone"/>
    <property type="evidence" value="ECO:0007669"/>
    <property type="project" value="InterPro"/>
</dbReference>
<comment type="catalytic activity">
    <reaction evidence="16 17">
        <text>a ubiquinone + NADH + 5 H(+)(in) = a ubiquinol + NAD(+) + 4 H(+)(out)</text>
        <dbReference type="Rhea" id="RHEA:29091"/>
        <dbReference type="Rhea" id="RHEA-COMP:9565"/>
        <dbReference type="Rhea" id="RHEA-COMP:9566"/>
        <dbReference type="ChEBI" id="CHEBI:15378"/>
        <dbReference type="ChEBI" id="CHEBI:16389"/>
        <dbReference type="ChEBI" id="CHEBI:17976"/>
        <dbReference type="ChEBI" id="CHEBI:57540"/>
        <dbReference type="ChEBI" id="CHEBI:57945"/>
        <dbReference type="EC" id="7.1.1.2"/>
    </reaction>
</comment>
<dbReference type="GO" id="GO:0008137">
    <property type="term" value="F:NADH dehydrogenase (ubiquinone) activity"/>
    <property type="evidence" value="ECO:0007669"/>
    <property type="project" value="UniProtKB-EC"/>
</dbReference>
<keyword evidence="7 17" id="KW-0812">Transmembrane</keyword>
<feature type="transmembrane region" description="Helical" evidence="17">
    <location>
        <begin position="192"/>
        <end position="212"/>
    </location>
</feature>
<feature type="transmembrane region" description="Helical" evidence="17">
    <location>
        <begin position="82"/>
        <end position="106"/>
    </location>
</feature>